<dbReference type="Gene3D" id="3.10.580.10">
    <property type="entry name" value="CBS-domain"/>
    <property type="match status" value="2"/>
</dbReference>
<dbReference type="OrthoDB" id="1225608at2759"/>
<evidence type="ECO:0000256" key="1">
    <source>
        <dbReference type="ARBA" id="ARBA00022737"/>
    </source>
</evidence>
<dbReference type="InterPro" id="IPR050511">
    <property type="entry name" value="AMPK_gamma/SDS23_families"/>
</dbReference>
<dbReference type="PROSITE" id="PS51371">
    <property type="entry name" value="CBS"/>
    <property type="match status" value="3"/>
</dbReference>
<dbReference type="KEGG" id="nau:109243180"/>
<feature type="domain" description="CBS" evidence="4">
    <location>
        <begin position="368"/>
        <end position="431"/>
    </location>
</feature>
<dbReference type="Proteomes" id="UP000187609">
    <property type="component" value="Unassembled WGS sequence"/>
</dbReference>
<name>A0A314L307_NICAT</name>
<keyword evidence="1" id="KW-0677">Repeat</keyword>
<evidence type="ECO:0000259" key="4">
    <source>
        <dbReference type="PROSITE" id="PS51371"/>
    </source>
</evidence>
<reference evidence="5" key="1">
    <citation type="submission" date="2016-11" db="EMBL/GenBank/DDBJ databases">
        <title>The genome of Nicotiana attenuata.</title>
        <authorList>
            <person name="Xu S."/>
            <person name="Brockmoeller T."/>
            <person name="Gaquerel E."/>
            <person name="Navarro A."/>
            <person name="Kuhl H."/>
            <person name="Gase K."/>
            <person name="Ling Z."/>
            <person name="Zhou W."/>
            <person name="Kreitzer C."/>
            <person name="Stanke M."/>
            <person name="Tang H."/>
            <person name="Lyons E."/>
            <person name="Pandey P."/>
            <person name="Pandey S.P."/>
            <person name="Timmermann B."/>
            <person name="Baldwin I.T."/>
        </authorList>
    </citation>
    <scope>NUCLEOTIDE SEQUENCE [LARGE SCALE GENOMIC DNA]</scope>
    <source>
        <strain evidence="5">UT</strain>
    </source>
</reference>
<comment type="caution">
    <text evidence="5">The sequence shown here is derived from an EMBL/GenBank/DDBJ whole genome shotgun (WGS) entry which is preliminary data.</text>
</comment>
<dbReference type="STRING" id="49451.A0A314L307"/>
<evidence type="ECO:0000313" key="5">
    <source>
        <dbReference type="EMBL" id="OIT35577.1"/>
    </source>
</evidence>
<sequence length="443" mass="47316">MAQAKTEKASKLANYDAYFEMVQSRKKLPRNLQETLTDAFAKIPVSSFPQVPGGKVIEIDADTSIGDAVKILSESNILSAPVRNPAAQNSKDWRERYLGILDYSAIVLWVLEGADAAAAALSASSAAAAGVGAGAVGTLGALALGATGPAAVAGLTVAAVGAAVAGGVAADRGAGKDAPTAADKLGEDFYKVILQEEPFKSTKVSSIIKSYRWAPFVPVATDSSMLSVLLLLSKYRMRNVPVIERGNPFLKNFITQSAVIRGLEGCKGRDWFDCISAHPISELGLPYMSPDEVICVQNDELILEAFKKMRENNIGGLPVVEGPKRKIVGNVSIRDIRFLLLKPELFSNFRQLTVTGFMNTVASATHDATKVSTPITCKLESTLGNVIETLASKLVHRIYVTAGGDDEVTGVITLRDVISCFIFEPPNFFDNHFGFSAQEMLGQ</sequence>
<gene>
    <name evidence="5" type="primary">CBSCBS2_1</name>
    <name evidence="5" type="ORF">A4A49_02655</name>
</gene>
<feature type="domain" description="CBS" evidence="4">
    <location>
        <begin position="288"/>
        <end position="347"/>
    </location>
</feature>
<dbReference type="SMART" id="SM00116">
    <property type="entry name" value="CBS"/>
    <property type="match status" value="4"/>
</dbReference>
<keyword evidence="2 3" id="KW-0129">CBS domain</keyword>
<dbReference type="Pfam" id="PF00571">
    <property type="entry name" value="CBS"/>
    <property type="match status" value="2"/>
</dbReference>
<dbReference type="GeneID" id="109243180"/>
<dbReference type="SMR" id="A0A314L307"/>
<evidence type="ECO:0000313" key="6">
    <source>
        <dbReference type="Proteomes" id="UP000187609"/>
    </source>
</evidence>
<dbReference type="AlphaFoldDB" id="A0A314L307"/>
<feature type="domain" description="CBS" evidence="4">
    <location>
        <begin position="50"/>
        <end position="116"/>
    </location>
</feature>
<dbReference type="InterPro" id="IPR046342">
    <property type="entry name" value="CBS_dom_sf"/>
</dbReference>
<keyword evidence="6" id="KW-1185">Reference proteome</keyword>
<evidence type="ECO:0000256" key="2">
    <source>
        <dbReference type="ARBA" id="ARBA00023122"/>
    </source>
</evidence>
<organism evidence="5 6">
    <name type="scientific">Nicotiana attenuata</name>
    <name type="common">Coyote tobacco</name>
    <dbReference type="NCBI Taxonomy" id="49451"/>
    <lineage>
        <taxon>Eukaryota</taxon>
        <taxon>Viridiplantae</taxon>
        <taxon>Streptophyta</taxon>
        <taxon>Embryophyta</taxon>
        <taxon>Tracheophyta</taxon>
        <taxon>Spermatophyta</taxon>
        <taxon>Magnoliopsida</taxon>
        <taxon>eudicotyledons</taxon>
        <taxon>Gunneridae</taxon>
        <taxon>Pentapetalae</taxon>
        <taxon>asterids</taxon>
        <taxon>lamiids</taxon>
        <taxon>Solanales</taxon>
        <taxon>Solanaceae</taxon>
        <taxon>Nicotianoideae</taxon>
        <taxon>Nicotianeae</taxon>
        <taxon>Nicotiana</taxon>
    </lineage>
</organism>
<dbReference type="SUPFAM" id="SSF54631">
    <property type="entry name" value="CBS-domain pair"/>
    <property type="match status" value="2"/>
</dbReference>
<dbReference type="CDD" id="cd02205">
    <property type="entry name" value="CBS_pair_SF"/>
    <property type="match status" value="2"/>
</dbReference>
<evidence type="ECO:0000256" key="3">
    <source>
        <dbReference type="PROSITE-ProRule" id="PRU00703"/>
    </source>
</evidence>
<dbReference type="PANTHER" id="PTHR13780:SF47">
    <property type="entry name" value="SNF1-RELATED PROTEIN KINASE REGULATORY SUBUNIT GAMMA-1-LIKE"/>
    <property type="match status" value="1"/>
</dbReference>
<proteinExistence type="predicted"/>
<accession>A0A314L307</accession>
<dbReference type="EMBL" id="MJEQ01000540">
    <property type="protein sequence ID" value="OIT35577.1"/>
    <property type="molecule type" value="Genomic_DNA"/>
</dbReference>
<dbReference type="InterPro" id="IPR000644">
    <property type="entry name" value="CBS_dom"/>
</dbReference>
<dbReference type="Gramene" id="OIT35577">
    <property type="protein sequence ID" value="OIT35577"/>
    <property type="gene ID" value="A4A49_02655"/>
</dbReference>
<dbReference type="PANTHER" id="PTHR13780">
    <property type="entry name" value="AMP-ACTIVATED PROTEIN KINASE, GAMMA REGULATORY SUBUNIT"/>
    <property type="match status" value="1"/>
</dbReference>
<protein>
    <submittedName>
        <fullName evidence="5">Snf1-related protein kinase regulatory subunit gamma-1-like protein</fullName>
    </submittedName>
</protein>